<keyword evidence="6 8" id="KW-0694">RNA-binding</keyword>
<evidence type="ECO:0000256" key="5">
    <source>
        <dbReference type="ARBA" id="ARBA00022737"/>
    </source>
</evidence>
<dbReference type="Proteomes" id="UP001174909">
    <property type="component" value="Unassembled WGS sequence"/>
</dbReference>
<evidence type="ECO:0000259" key="10">
    <source>
        <dbReference type="PROSITE" id="PS50102"/>
    </source>
</evidence>
<evidence type="ECO:0000256" key="7">
    <source>
        <dbReference type="ARBA" id="ARBA00023242"/>
    </source>
</evidence>
<comment type="subcellular location">
    <subcellularLocation>
        <location evidence="2">Cytoplasm</location>
    </subcellularLocation>
    <subcellularLocation>
        <location evidence="1">Nucleus</location>
    </subcellularLocation>
</comment>
<protein>
    <submittedName>
        <fullName evidence="11">CUGBP Elav-like family member 5</fullName>
    </submittedName>
</protein>
<feature type="domain" description="RRM" evidence="10">
    <location>
        <begin position="368"/>
        <end position="420"/>
    </location>
</feature>
<dbReference type="InterPro" id="IPR012677">
    <property type="entry name" value="Nucleotide-bd_a/b_plait_sf"/>
</dbReference>
<evidence type="ECO:0000256" key="1">
    <source>
        <dbReference type="ARBA" id="ARBA00004123"/>
    </source>
</evidence>
<organism evidence="11 12">
    <name type="scientific">Geodia barretti</name>
    <name type="common">Barrett's horny sponge</name>
    <dbReference type="NCBI Taxonomy" id="519541"/>
    <lineage>
        <taxon>Eukaryota</taxon>
        <taxon>Metazoa</taxon>
        <taxon>Porifera</taxon>
        <taxon>Demospongiae</taxon>
        <taxon>Heteroscleromorpha</taxon>
        <taxon>Tetractinellida</taxon>
        <taxon>Astrophorina</taxon>
        <taxon>Geodiidae</taxon>
        <taxon>Geodia</taxon>
    </lineage>
</organism>
<keyword evidence="4" id="KW-0963">Cytoplasm</keyword>
<feature type="domain" description="RRM" evidence="10">
    <location>
        <begin position="120"/>
        <end position="200"/>
    </location>
</feature>
<evidence type="ECO:0000256" key="6">
    <source>
        <dbReference type="ARBA" id="ARBA00022884"/>
    </source>
</evidence>
<evidence type="ECO:0000256" key="8">
    <source>
        <dbReference type="PROSITE-ProRule" id="PRU00176"/>
    </source>
</evidence>
<dbReference type="GO" id="GO:0003723">
    <property type="term" value="F:RNA binding"/>
    <property type="evidence" value="ECO:0007669"/>
    <property type="project" value="UniProtKB-UniRule"/>
</dbReference>
<keyword evidence="7" id="KW-0539">Nucleus</keyword>
<name>A0AA35SXN6_GEOBA</name>
<feature type="domain" description="RRM" evidence="10">
    <location>
        <begin position="32"/>
        <end position="113"/>
    </location>
</feature>
<accession>A0AA35SXN6</accession>
<evidence type="ECO:0000256" key="3">
    <source>
        <dbReference type="ARBA" id="ARBA00009621"/>
    </source>
</evidence>
<dbReference type="FunFam" id="3.30.70.330:FF:000010">
    <property type="entry name" value="CUGBP Elav-like family member 4 isoform 3"/>
    <property type="match status" value="1"/>
</dbReference>
<dbReference type="FunFam" id="3.30.70.330:FF:000322">
    <property type="entry name" value="CUGBP Elav-like family member 2"/>
    <property type="match status" value="1"/>
</dbReference>
<gene>
    <name evidence="11" type="ORF">GBAR_LOCUS20679</name>
</gene>
<dbReference type="SUPFAM" id="SSF54928">
    <property type="entry name" value="RNA-binding domain, RBD"/>
    <property type="match status" value="2"/>
</dbReference>
<evidence type="ECO:0000256" key="9">
    <source>
        <dbReference type="SAM" id="MobiDB-lite"/>
    </source>
</evidence>
<dbReference type="EMBL" id="CASHTH010002907">
    <property type="protein sequence ID" value="CAI8036916.1"/>
    <property type="molecule type" value="Genomic_DNA"/>
</dbReference>
<evidence type="ECO:0000256" key="4">
    <source>
        <dbReference type="ARBA" id="ARBA00022490"/>
    </source>
</evidence>
<evidence type="ECO:0000313" key="11">
    <source>
        <dbReference type="EMBL" id="CAI8036916.1"/>
    </source>
</evidence>
<feature type="region of interest" description="Disordered" evidence="9">
    <location>
        <begin position="271"/>
        <end position="315"/>
    </location>
</feature>
<dbReference type="PANTHER" id="PTHR24012">
    <property type="entry name" value="RNA BINDING PROTEIN"/>
    <property type="match status" value="1"/>
</dbReference>
<comment type="caution">
    <text evidence="11">The sequence shown here is derived from an EMBL/GenBank/DDBJ whole genome shotgun (WGS) entry which is preliminary data.</text>
</comment>
<dbReference type="GO" id="GO:0005737">
    <property type="term" value="C:cytoplasm"/>
    <property type="evidence" value="ECO:0007669"/>
    <property type="project" value="UniProtKB-SubCell"/>
</dbReference>
<dbReference type="AlphaFoldDB" id="A0AA35SXN6"/>
<comment type="similarity">
    <text evidence="3">Belongs to the CELF/BRUNOL family.</text>
</comment>
<reference evidence="11" key="1">
    <citation type="submission" date="2023-03" db="EMBL/GenBank/DDBJ databases">
        <authorList>
            <person name="Steffen K."/>
            <person name="Cardenas P."/>
        </authorList>
    </citation>
    <scope>NUCLEOTIDE SEQUENCE</scope>
</reference>
<dbReference type="Gene3D" id="3.30.70.330">
    <property type="match status" value="3"/>
</dbReference>
<dbReference type="Pfam" id="PF00076">
    <property type="entry name" value="RRM_1"/>
    <property type="match status" value="3"/>
</dbReference>
<dbReference type="GO" id="GO:0005634">
    <property type="term" value="C:nucleus"/>
    <property type="evidence" value="ECO:0007669"/>
    <property type="project" value="UniProtKB-SubCell"/>
</dbReference>
<dbReference type="SMART" id="SM00360">
    <property type="entry name" value="RRM"/>
    <property type="match status" value="3"/>
</dbReference>
<dbReference type="PROSITE" id="PS50102">
    <property type="entry name" value="RRM"/>
    <property type="match status" value="3"/>
</dbReference>
<dbReference type="InterPro" id="IPR000504">
    <property type="entry name" value="RRM_dom"/>
</dbReference>
<keyword evidence="5" id="KW-0677">Repeat</keyword>
<evidence type="ECO:0000313" key="12">
    <source>
        <dbReference type="Proteomes" id="UP001174909"/>
    </source>
</evidence>
<sequence length="496" mass="53952">MEQLTPVAVVQDFSGGGAVEPPRPVEKEPDTVKLFVGQVPKTFEEKDLRPYLEQYGPLQELSILRDKLTKIHKGCAFVTYVNKTSAEHAQAGLHDKVLLPGMTRPLQVKPAGSDARSELRKVFVGMLSKTCTEEDVRVMFESYGVVEEVTVLRDKEGQSKGCAFIKFSNRQQAQMAINKMHGSQVMAGASSPLVVKYADTEKERQARRMQKAMQQFAQLNIAPAAFPLLSPQYPYLYAQLIQQQAAVAGLTQQSVAATQYAASPLTVTGLLSPTSPSHHGAATASPLGSSAAGTPVGLPSPGLPPSMPALSPNGLPSMSSEAIHSPLHSPIGTYSTGLQGYTAYPYSSMFGGVPQTPPPPQKEGPEGCNLFIYHLPQDFGDTDLYHLFVQFGNIISAKVFIDKATQQSKCFGTSFLHLQTLVGHVHISPPFRVCELRQPSLSPGCHFSHERILHWIQETKGSAEEAKRTTETSFLDHQLSGILCSKYLFLAVFLVS</sequence>
<evidence type="ECO:0000256" key="2">
    <source>
        <dbReference type="ARBA" id="ARBA00004496"/>
    </source>
</evidence>
<dbReference type="InterPro" id="IPR035979">
    <property type="entry name" value="RBD_domain_sf"/>
</dbReference>
<keyword evidence="12" id="KW-1185">Reference proteome</keyword>
<proteinExistence type="inferred from homology"/>